<protein>
    <submittedName>
        <fullName evidence="1">Uncharacterized protein</fullName>
    </submittedName>
</protein>
<gene>
    <name evidence="1" type="ORF">ADIMK_2881</name>
</gene>
<organism evidence="1 2">
    <name type="scientific">Marinobacterium lacunae</name>
    <dbReference type="NCBI Taxonomy" id="1232683"/>
    <lineage>
        <taxon>Bacteria</taxon>
        <taxon>Pseudomonadati</taxon>
        <taxon>Pseudomonadota</taxon>
        <taxon>Gammaproteobacteria</taxon>
        <taxon>Oceanospirillales</taxon>
        <taxon>Oceanospirillaceae</taxon>
        <taxon>Marinobacterium</taxon>
    </lineage>
</organism>
<sequence length="39" mass="4376">MNSWAGDKVGIVMVVLLIDPVYMEKYIYGKAYVKAPSLI</sequence>
<proteinExistence type="predicted"/>
<keyword evidence="2" id="KW-1185">Reference proteome</keyword>
<accession>A0A081FWK6</accession>
<evidence type="ECO:0000313" key="1">
    <source>
        <dbReference type="EMBL" id="KEA62911.1"/>
    </source>
</evidence>
<dbReference type="Proteomes" id="UP000028252">
    <property type="component" value="Unassembled WGS sequence"/>
</dbReference>
<dbReference type="PATRIC" id="fig|1232683.4.peg.2832"/>
<name>A0A081FWK6_9GAMM</name>
<dbReference type="EMBL" id="JMQN01000043">
    <property type="protein sequence ID" value="KEA62911.1"/>
    <property type="molecule type" value="Genomic_DNA"/>
</dbReference>
<evidence type="ECO:0000313" key="2">
    <source>
        <dbReference type="Proteomes" id="UP000028252"/>
    </source>
</evidence>
<reference evidence="1 2" key="1">
    <citation type="submission" date="2014-04" db="EMBL/GenBank/DDBJ databases">
        <title>Marinobacterium kochiensis sp. nov., isolated from sediment sample collected from Kochi backwaters in Kerala, India.</title>
        <authorList>
            <person name="Singh A."/>
            <person name="Pinnaka A.K."/>
        </authorList>
    </citation>
    <scope>NUCLEOTIDE SEQUENCE [LARGE SCALE GENOMIC DNA]</scope>
    <source>
        <strain evidence="1 2">AK27</strain>
    </source>
</reference>
<comment type="caution">
    <text evidence="1">The sequence shown here is derived from an EMBL/GenBank/DDBJ whole genome shotgun (WGS) entry which is preliminary data.</text>
</comment>
<dbReference type="AlphaFoldDB" id="A0A081FWK6"/>
<dbReference type="STRING" id="1232683.ADIMK_2881"/>